<gene>
    <name evidence="2" type="ORF">TARUN_7143</name>
</gene>
<protein>
    <submittedName>
        <fullName evidence="2">Uncharacterized protein</fullName>
    </submittedName>
</protein>
<feature type="region of interest" description="Disordered" evidence="1">
    <location>
        <begin position="303"/>
        <end position="339"/>
    </location>
</feature>
<feature type="compositionally biased region" description="Polar residues" evidence="1">
    <location>
        <begin position="318"/>
        <end position="331"/>
    </location>
</feature>
<feature type="compositionally biased region" description="Polar residues" evidence="1">
    <location>
        <begin position="814"/>
        <end position="825"/>
    </location>
</feature>
<feature type="compositionally biased region" description="Polar residues" evidence="1">
    <location>
        <begin position="393"/>
        <end position="421"/>
    </location>
</feature>
<reference evidence="2 3" key="1">
    <citation type="journal article" date="2018" name="PLoS Pathog.">
        <title>Evolution of structural diversity of trichothecenes, a family of toxins produced by plant pathogenic and entomopathogenic fungi.</title>
        <authorList>
            <person name="Proctor R.H."/>
            <person name="McCormick S.P."/>
            <person name="Kim H.S."/>
            <person name="Cardoza R.E."/>
            <person name="Stanley A.M."/>
            <person name="Lindo L."/>
            <person name="Kelly A."/>
            <person name="Brown D.W."/>
            <person name="Lee T."/>
            <person name="Vaughan M.M."/>
            <person name="Alexander N.J."/>
            <person name="Busman M."/>
            <person name="Gutierrez S."/>
        </authorList>
    </citation>
    <scope>NUCLEOTIDE SEQUENCE [LARGE SCALE GENOMIC DNA]</scope>
    <source>
        <strain evidence="2 3">IBT 40837</strain>
    </source>
</reference>
<comment type="caution">
    <text evidence="2">The sequence shown here is derived from an EMBL/GenBank/DDBJ whole genome shotgun (WGS) entry which is preliminary data.</text>
</comment>
<evidence type="ECO:0000313" key="3">
    <source>
        <dbReference type="Proteomes" id="UP000266272"/>
    </source>
</evidence>
<organism evidence="2 3">
    <name type="scientific">Trichoderma arundinaceum</name>
    <dbReference type="NCBI Taxonomy" id="490622"/>
    <lineage>
        <taxon>Eukaryota</taxon>
        <taxon>Fungi</taxon>
        <taxon>Dikarya</taxon>
        <taxon>Ascomycota</taxon>
        <taxon>Pezizomycotina</taxon>
        <taxon>Sordariomycetes</taxon>
        <taxon>Hypocreomycetidae</taxon>
        <taxon>Hypocreales</taxon>
        <taxon>Hypocreaceae</taxon>
        <taxon>Trichoderma</taxon>
    </lineage>
</organism>
<evidence type="ECO:0000313" key="2">
    <source>
        <dbReference type="EMBL" id="RFU75099.1"/>
    </source>
</evidence>
<feature type="compositionally biased region" description="Low complexity" evidence="1">
    <location>
        <begin position="532"/>
        <end position="541"/>
    </location>
</feature>
<feature type="region of interest" description="Disordered" evidence="1">
    <location>
        <begin position="981"/>
        <end position="1002"/>
    </location>
</feature>
<feature type="region of interest" description="Disordered" evidence="1">
    <location>
        <begin position="377"/>
        <end position="450"/>
    </location>
</feature>
<dbReference type="EMBL" id="PXOA01000468">
    <property type="protein sequence ID" value="RFU75099.1"/>
    <property type="molecule type" value="Genomic_DNA"/>
</dbReference>
<sequence>MLRRNSCRSQNHRPLSRSKSSVSIARNPVRELTSIEPFAAERDAYIAATLSYSRAQPQNNSDQKSPRLHRQQSVRFVGPNALPQRRLATRASVAVTAALPRRPVGSPQLSQYSFEPGDDGVSLSSHGNLRKSRSMYTSPISETPNYSLDNSDHSETFNGWLETPRHSSPAKRENEPFWDFNGPTATTPSMGFPNNNREGSIYQTSAGNGRGISDQLVHSEFYEPSESSNHLQSRPSSFFRLNYRHTPHSTRFPKSLRSSSSNTAVLSSTSLYDSSIPSNIPSNQPGLRNTARKISRSLKSRLKSFFGRPKSKDRTVDQAESSTHDLGSNDGSYYGGQTPRLIQRPERASVYQVPSHMPSFHAVPLSHQLKSRQCSFESIPVEDNPSNDDKSRVTSWTDSTSATIAHQPRSANWSRQYTSVPNELEPETSPLSRNQSSIPHRNPSHRGPVVNSQRVYSALMKRLHETRQCQGQPSGQDHMTSDSLYINSLRSGSTIRRRISQTTYEGSSHTIRHVRDEDDVFQDAANSSVTSCRSSASTKSVIRSQKPLDSPEKNAEDEVCFNAGPGQSVVKPHPALEAPKPLLSSRNSAFFASPTCHLFRTTSPYRRALREAMEAAHPGNQPLTPDTQYLNSLSALSLPTRCPSTEGSDVGNERMAYAESVYSNASEDNGVQSHGPPSPSRRTVHASAPMDHGDATIFLNSETQRHPLSSNHNRDVSSASSVEWKTWLSANVSKLEAPSAASRTNDSEEPSSTPQPSRHIREETEIESDGDNLPEDVLGVGLPLRLAASHNNNHPSAPTAMAKTNFQLANPWFSQTPTVNENSPPVTGARSRSIYSKDTTPVGSKGNLRTIPSVTNVKTPASISVESQLGVPRMRSHNTLTKPCPPMKEEVRLKRQSRTRLREINTSAQSSPGLTTAFERQFGVGKTGSPGVLQSKELSCKVACVPPETEIDAGVDEMGRREIDAQVMGSKRMVDLFLSSRRKRTASSQMGQSSDSSSAAFI</sequence>
<dbReference type="AlphaFoldDB" id="A0A395NGL3"/>
<feature type="region of interest" description="Disordered" evidence="1">
    <location>
        <begin position="666"/>
        <end position="687"/>
    </location>
</feature>
<feature type="compositionally biased region" description="Acidic residues" evidence="1">
    <location>
        <begin position="764"/>
        <end position="774"/>
    </location>
</feature>
<dbReference type="Proteomes" id="UP000266272">
    <property type="component" value="Unassembled WGS sequence"/>
</dbReference>
<evidence type="ECO:0000256" key="1">
    <source>
        <dbReference type="SAM" id="MobiDB-lite"/>
    </source>
</evidence>
<feature type="region of interest" description="Disordered" evidence="1">
    <location>
        <begin position="1"/>
        <end position="23"/>
    </location>
</feature>
<feature type="region of interest" description="Disordered" evidence="1">
    <location>
        <begin position="814"/>
        <end position="852"/>
    </location>
</feature>
<accession>A0A395NGL3</accession>
<name>A0A395NGL3_TRIAR</name>
<proteinExistence type="predicted"/>
<dbReference type="STRING" id="490622.A0A395NGL3"/>
<feature type="compositionally biased region" description="Low complexity" evidence="1">
    <location>
        <begin position="986"/>
        <end position="1002"/>
    </location>
</feature>
<feature type="compositionally biased region" description="Basic residues" evidence="1">
    <location>
        <begin position="1"/>
        <end position="16"/>
    </location>
</feature>
<feature type="region of interest" description="Disordered" evidence="1">
    <location>
        <begin position="736"/>
        <end position="774"/>
    </location>
</feature>
<keyword evidence="3" id="KW-1185">Reference proteome</keyword>
<feature type="region of interest" description="Disordered" evidence="1">
    <location>
        <begin position="532"/>
        <end position="556"/>
    </location>
</feature>
<feature type="compositionally biased region" description="Polar residues" evidence="1">
    <location>
        <begin position="833"/>
        <end position="842"/>
    </location>
</feature>
<feature type="compositionally biased region" description="Polar residues" evidence="1">
    <location>
        <begin position="429"/>
        <end position="439"/>
    </location>
</feature>
<dbReference type="OrthoDB" id="206201at2759"/>